<dbReference type="AlphaFoldDB" id="A0A5D0WV49"/>
<gene>
    <name evidence="1" type="ORF">FXB42_00105</name>
</gene>
<proteinExistence type="predicted"/>
<dbReference type="RefSeq" id="WP_148636237.1">
    <property type="nucleotide sequence ID" value="NZ_VSLA01000002.1"/>
</dbReference>
<evidence type="ECO:0000313" key="1">
    <source>
        <dbReference type="EMBL" id="TYC88059.1"/>
    </source>
</evidence>
<organism evidence="1 2">
    <name type="scientific">Acetobacterium wieringae</name>
    <dbReference type="NCBI Taxonomy" id="52694"/>
    <lineage>
        <taxon>Bacteria</taxon>
        <taxon>Bacillati</taxon>
        <taxon>Bacillota</taxon>
        <taxon>Clostridia</taxon>
        <taxon>Eubacteriales</taxon>
        <taxon>Eubacteriaceae</taxon>
        <taxon>Acetobacterium</taxon>
    </lineage>
</organism>
<dbReference type="Proteomes" id="UP000322619">
    <property type="component" value="Unassembled WGS sequence"/>
</dbReference>
<name>A0A5D0WV49_9FIRM</name>
<sequence>MCVFCKGKLKPAITDYIEKIVNYVVIIKNVPCEKCEQCGEEYFSTVVAKKIESILNEIQEISTELTVSVIDYEHRVA</sequence>
<dbReference type="CDD" id="cd12870">
    <property type="entry name" value="MqsA"/>
    <property type="match status" value="1"/>
</dbReference>
<accession>A0A5D0WV49</accession>
<protein>
    <submittedName>
        <fullName evidence="1">Type II toxin-antitoxin system MqsA family antitoxin</fullName>
    </submittedName>
</protein>
<dbReference type="NCBIfam" id="TIGR03831">
    <property type="entry name" value="YgiT_finger"/>
    <property type="match status" value="1"/>
</dbReference>
<dbReference type="Gene3D" id="3.10.20.860">
    <property type="match status" value="1"/>
</dbReference>
<dbReference type="EMBL" id="VSLA01000002">
    <property type="protein sequence ID" value="TYC88059.1"/>
    <property type="molecule type" value="Genomic_DNA"/>
</dbReference>
<comment type="caution">
    <text evidence="1">The sequence shown here is derived from an EMBL/GenBank/DDBJ whole genome shotgun (WGS) entry which is preliminary data.</text>
</comment>
<evidence type="ECO:0000313" key="2">
    <source>
        <dbReference type="Proteomes" id="UP000322619"/>
    </source>
</evidence>
<dbReference type="InterPro" id="IPR022453">
    <property type="entry name" value="Znf_MqsA-type"/>
</dbReference>
<reference evidence="1 2" key="1">
    <citation type="submission" date="2019-08" db="EMBL/GenBank/DDBJ databases">
        <title>Isolation and enrichment of carboxydotrophic bacteria from anaerobic sludge for the production of bio-based chemicals from syngas.</title>
        <authorList>
            <person name="Antares A.L."/>
            <person name="Moreira J."/>
            <person name="Diender M."/>
            <person name="Parshina S.N."/>
            <person name="Stams A.J.M."/>
            <person name="Alves M."/>
            <person name="Alves J.I."/>
            <person name="Sousa D.Z."/>
        </authorList>
    </citation>
    <scope>NUCLEOTIDE SEQUENCE [LARGE SCALE GENOMIC DNA]</scope>
    <source>
        <strain evidence="1 2">JM</strain>
    </source>
</reference>